<organism evidence="3 4">
    <name type="scientific">Fulvivirga kasyanovii</name>
    <dbReference type="NCBI Taxonomy" id="396812"/>
    <lineage>
        <taxon>Bacteria</taxon>
        <taxon>Pseudomonadati</taxon>
        <taxon>Bacteroidota</taxon>
        <taxon>Cytophagia</taxon>
        <taxon>Cytophagales</taxon>
        <taxon>Fulvivirgaceae</taxon>
        <taxon>Fulvivirga</taxon>
    </lineage>
</organism>
<dbReference type="Proteomes" id="UP000798808">
    <property type="component" value="Unassembled WGS sequence"/>
</dbReference>
<protein>
    <submittedName>
        <fullName evidence="3">Biotin--[acetyl-CoA-carboxylase] ligase</fullName>
        <ecNumber evidence="3">6.3.4.15</ecNumber>
    </submittedName>
</protein>
<reference evidence="3 4" key="1">
    <citation type="submission" date="2019-02" db="EMBL/GenBank/DDBJ databases">
        <authorList>
            <person name="Goldberg S.R."/>
            <person name="Haltli B.A."/>
            <person name="Correa H."/>
            <person name="Russell K.G."/>
        </authorList>
    </citation>
    <scope>NUCLEOTIDE SEQUENCE [LARGE SCALE GENOMIC DNA]</scope>
    <source>
        <strain evidence="3 4">JCM 16186</strain>
    </source>
</reference>
<dbReference type="InterPro" id="IPR004143">
    <property type="entry name" value="BPL_LPL_catalytic"/>
</dbReference>
<dbReference type="EC" id="6.3.4.15" evidence="3"/>
<evidence type="ECO:0000313" key="3">
    <source>
        <dbReference type="EMBL" id="MTI26682.1"/>
    </source>
</evidence>
<sequence>MYKIPAKTLFLGKKINFLPTCHSTNDEAAHLLEKHPVIEGTIVITGNQTAGKGQRGNAWLTEPDKNLTFTLILKPNFLSIVQQFNLNIIISLGIVDYLNSIKSGFEVKWPNDIYYKEQKICGILIQNVLKNNRIEYAIIGIGVNINQQQFSEQRAVSLSQITGEIYDLETALSTLCEHLERRYLQLKRGEVDNLRQEYLNNMYRFGEDHLYKDKEVFQGRITGVTEHGLLEIETYKGLKQFSFKEVEFLS</sequence>
<accession>A0ABW9RSF4</accession>
<dbReference type="PANTHER" id="PTHR12835:SF5">
    <property type="entry name" value="BIOTIN--PROTEIN LIGASE"/>
    <property type="match status" value="1"/>
</dbReference>
<dbReference type="PANTHER" id="PTHR12835">
    <property type="entry name" value="BIOTIN PROTEIN LIGASE"/>
    <property type="match status" value="1"/>
</dbReference>
<evidence type="ECO:0000259" key="2">
    <source>
        <dbReference type="PROSITE" id="PS51733"/>
    </source>
</evidence>
<dbReference type="InterPro" id="IPR004408">
    <property type="entry name" value="Biotin_CoA_COase_ligase"/>
</dbReference>
<dbReference type="NCBIfam" id="TIGR00121">
    <property type="entry name" value="birA_ligase"/>
    <property type="match status" value="1"/>
</dbReference>
<dbReference type="CDD" id="cd16442">
    <property type="entry name" value="BPL"/>
    <property type="match status" value="1"/>
</dbReference>
<dbReference type="PROSITE" id="PS51733">
    <property type="entry name" value="BPL_LPL_CATALYTIC"/>
    <property type="match status" value="1"/>
</dbReference>
<dbReference type="RefSeq" id="WP_155173692.1">
    <property type="nucleotide sequence ID" value="NZ_BAAAFL010000003.1"/>
</dbReference>
<keyword evidence="4" id="KW-1185">Reference proteome</keyword>
<dbReference type="Gene3D" id="3.30.930.10">
    <property type="entry name" value="Bira Bifunctional Protein, Domain 2"/>
    <property type="match status" value="1"/>
</dbReference>
<evidence type="ECO:0000313" key="4">
    <source>
        <dbReference type="Proteomes" id="UP000798808"/>
    </source>
</evidence>
<comment type="caution">
    <text evidence="3">The sequence shown here is derived from an EMBL/GenBank/DDBJ whole genome shotgun (WGS) entry which is preliminary data.</text>
</comment>
<evidence type="ECO:0000256" key="1">
    <source>
        <dbReference type="ARBA" id="ARBA00022598"/>
    </source>
</evidence>
<dbReference type="EMBL" id="SMLW01000593">
    <property type="protein sequence ID" value="MTI26682.1"/>
    <property type="molecule type" value="Genomic_DNA"/>
</dbReference>
<dbReference type="SUPFAM" id="SSF55681">
    <property type="entry name" value="Class II aaRS and biotin synthetases"/>
    <property type="match status" value="1"/>
</dbReference>
<keyword evidence="1 3" id="KW-0436">Ligase</keyword>
<gene>
    <name evidence="3" type="ORF">E1163_17135</name>
</gene>
<name>A0ABW9RSF4_9BACT</name>
<dbReference type="Pfam" id="PF03099">
    <property type="entry name" value="BPL_LplA_LipB"/>
    <property type="match status" value="1"/>
</dbReference>
<proteinExistence type="predicted"/>
<dbReference type="GO" id="GO:0004077">
    <property type="term" value="F:biotin--[biotin carboxyl-carrier protein] ligase activity"/>
    <property type="evidence" value="ECO:0007669"/>
    <property type="project" value="UniProtKB-EC"/>
</dbReference>
<feature type="domain" description="BPL/LPL catalytic" evidence="2">
    <location>
        <begin position="1"/>
        <end position="187"/>
    </location>
</feature>
<dbReference type="InterPro" id="IPR045864">
    <property type="entry name" value="aa-tRNA-synth_II/BPL/LPL"/>
</dbReference>